<evidence type="ECO:0000256" key="4">
    <source>
        <dbReference type="ARBA" id="ARBA00022989"/>
    </source>
</evidence>
<evidence type="ECO:0000313" key="10">
    <source>
        <dbReference type="EMBL" id="GCB74462.1"/>
    </source>
</evidence>
<dbReference type="InterPro" id="IPR012506">
    <property type="entry name" value="TMEM86B-like"/>
</dbReference>
<sequence length="142" mass="16049">MEYSLVSTAGDIFRTTSTQLYPFQGDAMFGIAHVFYIGMFGAKPLNLLAGFFLVIIGTIYLLFLNRCLWDQKPFQWTAYIYISLIGTMAWRASAGTLFNQHCLLNWNLTTGGTLLLTFPVLVQGPDSQVTLNSQMTFQLQWI</sequence>
<keyword evidence="3 9" id="KW-0812">Transmembrane</keyword>
<comment type="subcellular location">
    <subcellularLocation>
        <location evidence="1">Membrane</location>
        <topology evidence="1">Multi-pass membrane protein</topology>
    </subcellularLocation>
</comment>
<feature type="transmembrane region" description="Helical" evidence="9">
    <location>
        <begin position="45"/>
        <end position="64"/>
    </location>
</feature>
<accession>A0A401PMU1</accession>
<keyword evidence="5 9" id="KW-0472">Membrane</keyword>
<evidence type="ECO:0000256" key="5">
    <source>
        <dbReference type="ARBA" id="ARBA00023136"/>
    </source>
</evidence>
<dbReference type="PANTHER" id="PTHR31885">
    <property type="entry name" value="GH04784P"/>
    <property type="match status" value="1"/>
</dbReference>
<comment type="similarity">
    <text evidence="2">Belongs to the TMEM86 family.</text>
</comment>
<dbReference type="Proteomes" id="UP000288216">
    <property type="component" value="Unassembled WGS sequence"/>
</dbReference>
<evidence type="ECO:0000256" key="9">
    <source>
        <dbReference type="SAM" id="Phobius"/>
    </source>
</evidence>
<dbReference type="OrthoDB" id="2133758at2759"/>
<name>A0A401PMU1_SCYTO</name>
<comment type="caution">
    <text evidence="10">The sequence shown here is derived from an EMBL/GenBank/DDBJ whole genome shotgun (WGS) entry which is preliminary data.</text>
</comment>
<gene>
    <name evidence="10" type="ORF">scyTo_0003552</name>
</gene>
<comment type="catalytic activity">
    <reaction evidence="7">
        <text>a 1-O-(1Z-alkenyl)-sn-glycero-3-phosphoethanolamine + H2O = a 2,3-saturated aldehyde + sn-glycero-3-phosphoethanolamine</text>
        <dbReference type="Rhea" id="RHEA:16905"/>
        <dbReference type="ChEBI" id="CHEBI:15377"/>
        <dbReference type="ChEBI" id="CHEBI:73359"/>
        <dbReference type="ChEBI" id="CHEBI:77288"/>
        <dbReference type="ChEBI" id="CHEBI:143890"/>
        <dbReference type="EC" id="3.3.2.2"/>
    </reaction>
</comment>
<comment type="catalytic activity">
    <reaction evidence="8">
        <text>a 1-O-(1Z-alkenyl)-sn-glycero-3-phosphocholine + H2O = a 2,3-saturated aldehyde + sn-glycerol 3-phosphocholine</text>
        <dbReference type="Rhea" id="RHEA:22544"/>
        <dbReference type="ChEBI" id="CHEBI:15377"/>
        <dbReference type="ChEBI" id="CHEBI:16870"/>
        <dbReference type="ChEBI" id="CHEBI:73359"/>
        <dbReference type="ChEBI" id="CHEBI:77287"/>
        <dbReference type="EC" id="3.3.2.2"/>
    </reaction>
</comment>
<proteinExistence type="inferred from homology"/>
<evidence type="ECO:0000256" key="1">
    <source>
        <dbReference type="ARBA" id="ARBA00004141"/>
    </source>
</evidence>
<keyword evidence="11" id="KW-1185">Reference proteome</keyword>
<dbReference type="STRING" id="75743.A0A401PMU1"/>
<evidence type="ECO:0000313" key="11">
    <source>
        <dbReference type="Proteomes" id="UP000288216"/>
    </source>
</evidence>
<protein>
    <recommendedName>
        <fullName evidence="6">lysoplasmalogenase</fullName>
        <ecNumber evidence="6">3.3.2.2</ecNumber>
    </recommendedName>
</protein>
<evidence type="ECO:0000256" key="6">
    <source>
        <dbReference type="ARBA" id="ARBA00035673"/>
    </source>
</evidence>
<organism evidence="10 11">
    <name type="scientific">Scyliorhinus torazame</name>
    <name type="common">Cloudy catshark</name>
    <name type="synonym">Catulus torazame</name>
    <dbReference type="NCBI Taxonomy" id="75743"/>
    <lineage>
        <taxon>Eukaryota</taxon>
        <taxon>Metazoa</taxon>
        <taxon>Chordata</taxon>
        <taxon>Craniata</taxon>
        <taxon>Vertebrata</taxon>
        <taxon>Chondrichthyes</taxon>
        <taxon>Elasmobranchii</taxon>
        <taxon>Galeomorphii</taxon>
        <taxon>Galeoidea</taxon>
        <taxon>Carcharhiniformes</taxon>
        <taxon>Scyliorhinidae</taxon>
        <taxon>Scyliorhinus</taxon>
    </lineage>
</organism>
<dbReference type="EMBL" id="BFAA01000980">
    <property type="protein sequence ID" value="GCB74462.1"/>
    <property type="molecule type" value="Genomic_DNA"/>
</dbReference>
<feature type="transmembrane region" description="Helical" evidence="9">
    <location>
        <begin position="20"/>
        <end position="38"/>
    </location>
</feature>
<dbReference type="PANTHER" id="PTHR31885:SF12">
    <property type="entry name" value="LYSOPLASMALOGENASE"/>
    <property type="match status" value="1"/>
</dbReference>
<evidence type="ECO:0000256" key="3">
    <source>
        <dbReference type="ARBA" id="ARBA00022692"/>
    </source>
</evidence>
<dbReference type="AlphaFoldDB" id="A0A401PMU1"/>
<evidence type="ECO:0000256" key="8">
    <source>
        <dbReference type="ARBA" id="ARBA00049560"/>
    </source>
</evidence>
<reference evidence="10 11" key="1">
    <citation type="journal article" date="2018" name="Nat. Ecol. Evol.">
        <title>Shark genomes provide insights into elasmobranch evolution and the origin of vertebrates.</title>
        <authorList>
            <person name="Hara Y"/>
            <person name="Yamaguchi K"/>
            <person name="Onimaru K"/>
            <person name="Kadota M"/>
            <person name="Koyanagi M"/>
            <person name="Keeley SD"/>
            <person name="Tatsumi K"/>
            <person name="Tanaka K"/>
            <person name="Motone F"/>
            <person name="Kageyama Y"/>
            <person name="Nozu R"/>
            <person name="Adachi N"/>
            <person name="Nishimura O"/>
            <person name="Nakagawa R"/>
            <person name="Tanegashima C"/>
            <person name="Kiyatake I"/>
            <person name="Matsumoto R"/>
            <person name="Murakumo K"/>
            <person name="Nishida K"/>
            <person name="Terakita A"/>
            <person name="Kuratani S"/>
            <person name="Sato K"/>
            <person name="Hyodo S Kuraku.S."/>
        </authorList>
    </citation>
    <scope>NUCLEOTIDE SEQUENCE [LARGE SCALE GENOMIC DNA]</scope>
</reference>
<dbReference type="GO" id="GO:0016020">
    <property type="term" value="C:membrane"/>
    <property type="evidence" value="ECO:0007669"/>
    <property type="project" value="UniProtKB-SubCell"/>
</dbReference>
<dbReference type="EC" id="3.3.2.2" evidence="6"/>
<dbReference type="GO" id="GO:0047408">
    <property type="term" value="F:alkenylglycerophosphocholine hydrolase activity"/>
    <property type="evidence" value="ECO:0007669"/>
    <property type="project" value="UniProtKB-EC"/>
</dbReference>
<evidence type="ECO:0000256" key="2">
    <source>
        <dbReference type="ARBA" id="ARBA00007375"/>
    </source>
</evidence>
<dbReference type="Pfam" id="PF07947">
    <property type="entry name" value="YhhN"/>
    <property type="match status" value="1"/>
</dbReference>
<keyword evidence="4 9" id="KW-1133">Transmembrane helix</keyword>
<feature type="transmembrane region" description="Helical" evidence="9">
    <location>
        <begin position="76"/>
        <end position="92"/>
    </location>
</feature>
<evidence type="ECO:0000256" key="7">
    <source>
        <dbReference type="ARBA" id="ARBA00049458"/>
    </source>
</evidence>